<reference evidence="1 2" key="1">
    <citation type="journal article" date="2019" name="Genome Biol. Evol.">
        <title>Insights into the evolution of the New World diploid cottons (Gossypium, subgenus Houzingenia) based on genome sequencing.</title>
        <authorList>
            <person name="Grover C.E."/>
            <person name="Arick M.A. 2nd"/>
            <person name="Thrash A."/>
            <person name="Conover J.L."/>
            <person name="Sanders W.S."/>
            <person name="Peterson D.G."/>
            <person name="Frelichowski J.E."/>
            <person name="Scheffler J.A."/>
            <person name="Scheffler B.E."/>
            <person name="Wendel J.F."/>
        </authorList>
    </citation>
    <scope>NUCLEOTIDE SEQUENCE [LARGE SCALE GENOMIC DNA]</scope>
    <source>
        <strain evidence="1">27</strain>
        <tissue evidence="1">Leaf</tissue>
    </source>
</reference>
<proteinExistence type="predicted"/>
<evidence type="ECO:0008006" key="3">
    <source>
        <dbReference type="Google" id="ProtNLM"/>
    </source>
</evidence>
<dbReference type="Proteomes" id="UP000593561">
    <property type="component" value="Unassembled WGS sequence"/>
</dbReference>
<evidence type="ECO:0000313" key="2">
    <source>
        <dbReference type="Proteomes" id="UP000593561"/>
    </source>
</evidence>
<organism evidence="1 2">
    <name type="scientific">Gossypium davidsonii</name>
    <name type="common">Davidson's cotton</name>
    <name type="synonym">Gossypium klotzschianum subsp. davidsonii</name>
    <dbReference type="NCBI Taxonomy" id="34287"/>
    <lineage>
        <taxon>Eukaryota</taxon>
        <taxon>Viridiplantae</taxon>
        <taxon>Streptophyta</taxon>
        <taxon>Embryophyta</taxon>
        <taxon>Tracheophyta</taxon>
        <taxon>Spermatophyta</taxon>
        <taxon>Magnoliopsida</taxon>
        <taxon>eudicotyledons</taxon>
        <taxon>Gunneridae</taxon>
        <taxon>Pentapetalae</taxon>
        <taxon>rosids</taxon>
        <taxon>malvids</taxon>
        <taxon>Malvales</taxon>
        <taxon>Malvaceae</taxon>
        <taxon>Malvoideae</taxon>
        <taxon>Gossypium</taxon>
    </lineage>
</organism>
<feature type="non-terminal residue" evidence="1">
    <location>
        <position position="153"/>
    </location>
</feature>
<dbReference type="AlphaFoldDB" id="A0A7J8SMB2"/>
<evidence type="ECO:0000313" key="1">
    <source>
        <dbReference type="EMBL" id="MBA0626756.1"/>
    </source>
</evidence>
<gene>
    <name evidence="1" type="ORF">Godav_004361</name>
</gene>
<dbReference type="EMBL" id="JABFAC010000010">
    <property type="protein sequence ID" value="MBA0626756.1"/>
    <property type="molecule type" value="Genomic_DNA"/>
</dbReference>
<comment type="caution">
    <text evidence="1">The sequence shown here is derived from an EMBL/GenBank/DDBJ whole genome shotgun (WGS) entry which is preliminary data.</text>
</comment>
<sequence length="153" mass="17072">IRLHVVERLLSTQNNIRVPVIQHCSTVTLFTDWSVWMDELWGTRLWCVMGLRNLEWENGGAIESSKGLNFKININVAFDNHLKCFGSRLVITDATGGALHLGLDLGLQLAVVKGDALSVIKKNQSSVVDKSDMRAYISDIKHHQSQIEGSAME</sequence>
<keyword evidence="2" id="KW-1185">Reference proteome</keyword>
<name>A0A7J8SMB2_GOSDV</name>
<protein>
    <recommendedName>
        <fullName evidence="3">RNase H type-1 domain-containing protein</fullName>
    </recommendedName>
</protein>
<accession>A0A7J8SMB2</accession>